<evidence type="ECO:0000256" key="5">
    <source>
        <dbReference type="ARBA" id="ARBA00023002"/>
    </source>
</evidence>
<dbReference type="SUPFAM" id="SSF55103">
    <property type="entry name" value="FAD-linked oxidases, C-terminal domain"/>
    <property type="match status" value="1"/>
</dbReference>
<keyword evidence="5" id="KW-0560">Oxidoreductase</keyword>
<sequence>MISEKVIQELKEICGSKFVSCEKTDRVLYSYDATRKQFLPDVVVHPADAQAVSRIMTLAHHHRIPVYPRGSGTGFTGGALPVHGGMVMGMSRMNRILDIDQENLVAVVEPGVVTGDFQKAVEALGLFYPPDPASLKVSSLGGNVAECAGGPRCVKYGVTKDYVIGLEVVTPTGDRIETGGTTMKGVVGYDLTKLFCGSEGTLAVITKIILKLLPKPQAKKTMLVVFDAIDGAAKAVSAIIREKIIPATLEFMDGRTLDCLRQTAGLSMPEAAGAALIIEVDGDREFLDKQTQRILTVIESLGVLENRVANTFEESEEIWKIRRAISPSLKKLGLEKFNEDICVPRSRLPEMIRRIEKISDQYNLPIVNFGHAGDGNIHVNIMADKADAKQMANAEHAVEALFRATLALGGTMSGEHGVGIMKAPYLSLELSSQSILYMKTLKKALDPHNILNPGKIFPDDDAPLPGEMK</sequence>
<accession>A0A328FKA0</accession>
<dbReference type="GO" id="GO:0016491">
    <property type="term" value="F:oxidoreductase activity"/>
    <property type="evidence" value="ECO:0007669"/>
    <property type="project" value="UniProtKB-KW"/>
</dbReference>
<dbReference type="FunFam" id="1.10.45.10:FF:000001">
    <property type="entry name" value="D-lactate dehydrogenase mitochondrial"/>
    <property type="match status" value="1"/>
</dbReference>
<gene>
    <name evidence="8" type="ORF">DO021_02530</name>
    <name evidence="7" type="ORF">EYB58_14025</name>
</gene>
<evidence type="ECO:0000313" key="7">
    <source>
        <dbReference type="EMBL" id="QBH13944.1"/>
    </source>
</evidence>
<dbReference type="InterPro" id="IPR016166">
    <property type="entry name" value="FAD-bd_PCMH"/>
</dbReference>
<dbReference type="InterPro" id="IPR016169">
    <property type="entry name" value="FAD-bd_PCMH_sub2"/>
</dbReference>
<dbReference type="Gene3D" id="1.10.45.10">
    <property type="entry name" value="Vanillyl-alcohol Oxidase, Chain A, domain 4"/>
    <property type="match status" value="1"/>
</dbReference>
<dbReference type="AlphaFoldDB" id="A0A328FKA0"/>
<reference evidence="8 9" key="1">
    <citation type="submission" date="2018-06" db="EMBL/GenBank/DDBJ databases">
        <title>Complete Genome Sequence of Desulfobacter hydrogenophilus (DSM3380).</title>
        <authorList>
            <person name="Marietou A."/>
            <person name="Schreiber L."/>
            <person name="Marshall I."/>
            <person name="Jorgensen B."/>
        </authorList>
    </citation>
    <scope>NUCLEOTIDE SEQUENCE [LARGE SCALE GENOMIC DNA]</scope>
    <source>
        <strain evidence="8 9">DSM 3380</strain>
    </source>
</reference>
<dbReference type="PANTHER" id="PTHR42934:SF3">
    <property type="entry name" value="D-LACTATE DEHYDROGENASE"/>
    <property type="match status" value="1"/>
</dbReference>
<evidence type="ECO:0000256" key="4">
    <source>
        <dbReference type="ARBA" id="ARBA00022827"/>
    </source>
</evidence>
<dbReference type="InterPro" id="IPR006094">
    <property type="entry name" value="Oxid_FAD_bind_N"/>
</dbReference>
<dbReference type="InterPro" id="IPR004113">
    <property type="entry name" value="FAD-bd_oxidored_4_C"/>
</dbReference>
<evidence type="ECO:0000313" key="8">
    <source>
        <dbReference type="EMBL" id="RAM03643.1"/>
    </source>
</evidence>
<reference evidence="7 10" key="2">
    <citation type="submission" date="2019-02" db="EMBL/GenBank/DDBJ databases">
        <title>Complete genome sequence of Desulfobacter hydrogenophilus AcRS1.</title>
        <authorList>
            <person name="Marietou A."/>
            <person name="Lund M.B."/>
            <person name="Marshall I.P.G."/>
            <person name="Schreiber L."/>
            <person name="Jorgensen B."/>
        </authorList>
    </citation>
    <scope>NUCLEOTIDE SEQUENCE [LARGE SCALE GENOMIC DNA]</scope>
    <source>
        <strain evidence="7 10">AcRS1</strain>
    </source>
</reference>
<keyword evidence="10" id="KW-1185">Reference proteome</keyword>
<dbReference type="Gene3D" id="3.30.70.2740">
    <property type="match status" value="1"/>
</dbReference>
<organism evidence="8 9">
    <name type="scientific">Desulfobacter hydrogenophilus</name>
    <dbReference type="NCBI Taxonomy" id="2291"/>
    <lineage>
        <taxon>Bacteria</taxon>
        <taxon>Pseudomonadati</taxon>
        <taxon>Thermodesulfobacteriota</taxon>
        <taxon>Desulfobacteria</taxon>
        <taxon>Desulfobacterales</taxon>
        <taxon>Desulfobacteraceae</taxon>
        <taxon>Desulfobacter</taxon>
    </lineage>
</organism>
<evidence type="ECO:0000313" key="10">
    <source>
        <dbReference type="Proteomes" id="UP000293902"/>
    </source>
</evidence>
<keyword evidence="4" id="KW-0274">FAD</keyword>
<dbReference type="EMBL" id="CP036313">
    <property type="protein sequence ID" value="QBH13944.1"/>
    <property type="molecule type" value="Genomic_DNA"/>
</dbReference>
<dbReference type="Proteomes" id="UP000248798">
    <property type="component" value="Unassembled WGS sequence"/>
</dbReference>
<evidence type="ECO:0000256" key="2">
    <source>
        <dbReference type="ARBA" id="ARBA00008000"/>
    </source>
</evidence>
<dbReference type="Pfam" id="PF02913">
    <property type="entry name" value="FAD-oxidase_C"/>
    <property type="match status" value="1"/>
</dbReference>
<dbReference type="Pfam" id="PF01565">
    <property type="entry name" value="FAD_binding_4"/>
    <property type="match status" value="1"/>
</dbReference>
<dbReference type="RefSeq" id="WP_111953395.1">
    <property type="nucleotide sequence ID" value="NZ_CP036313.1"/>
</dbReference>
<comment type="cofactor">
    <cofactor evidence="1">
        <name>FAD</name>
        <dbReference type="ChEBI" id="CHEBI:57692"/>
    </cofactor>
</comment>
<dbReference type="Proteomes" id="UP000293902">
    <property type="component" value="Chromosome"/>
</dbReference>
<proteinExistence type="inferred from homology"/>
<feature type="domain" description="FAD-binding PCMH-type" evidence="6">
    <location>
        <begin position="36"/>
        <end position="215"/>
    </location>
</feature>
<dbReference type="InterPro" id="IPR051914">
    <property type="entry name" value="FAD-linked_OxidoTrans_Type4"/>
</dbReference>
<dbReference type="InterPro" id="IPR036318">
    <property type="entry name" value="FAD-bd_PCMH-like_sf"/>
</dbReference>
<dbReference type="GO" id="GO:0071949">
    <property type="term" value="F:FAD binding"/>
    <property type="evidence" value="ECO:0007669"/>
    <property type="project" value="InterPro"/>
</dbReference>
<dbReference type="Gene3D" id="3.30.465.10">
    <property type="match status" value="1"/>
</dbReference>
<dbReference type="FunFam" id="3.30.70.2740:FF:000001">
    <property type="entry name" value="D-lactate dehydrogenase mitochondrial"/>
    <property type="match status" value="1"/>
</dbReference>
<dbReference type="PROSITE" id="PS51387">
    <property type="entry name" value="FAD_PCMH"/>
    <property type="match status" value="1"/>
</dbReference>
<protein>
    <submittedName>
        <fullName evidence="7">FAD-binding protein</fullName>
    </submittedName>
    <submittedName>
        <fullName evidence="8">Glycolate oxidase subunit GlcD</fullName>
    </submittedName>
</protein>
<evidence type="ECO:0000313" key="9">
    <source>
        <dbReference type="Proteomes" id="UP000248798"/>
    </source>
</evidence>
<evidence type="ECO:0000259" key="6">
    <source>
        <dbReference type="PROSITE" id="PS51387"/>
    </source>
</evidence>
<dbReference type="EMBL" id="QLNI01000003">
    <property type="protein sequence ID" value="RAM03643.1"/>
    <property type="molecule type" value="Genomic_DNA"/>
</dbReference>
<keyword evidence="3" id="KW-0285">Flavoprotein</keyword>
<name>A0A328FKA0_9BACT</name>
<dbReference type="OrthoDB" id="9811557at2"/>
<dbReference type="InterPro" id="IPR016164">
    <property type="entry name" value="FAD-linked_Oxase-like_C"/>
</dbReference>
<evidence type="ECO:0000256" key="1">
    <source>
        <dbReference type="ARBA" id="ARBA00001974"/>
    </source>
</evidence>
<dbReference type="SUPFAM" id="SSF56176">
    <property type="entry name" value="FAD-binding/transporter-associated domain-like"/>
    <property type="match status" value="1"/>
</dbReference>
<dbReference type="InterPro" id="IPR016171">
    <property type="entry name" value="Vanillyl_alc_oxidase_C-sub2"/>
</dbReference>
<evidence type="ECO:0000256" key="3">
    <source>
        <dbReference type="ARBA" id="ARBA00022630"/>
    </source>
</evidence>
<comment type="similarity">
    <text evidence="2">Belongs to the FAD-binding oxidoreductase/transferase type 4 family.</text>
</comment>
<dbReference type="PANTHER" id="PTHR42934">
    <property type="entry name" value="GLYCOLATE OXIDASE SUBUNIT GLCD"/>
    <property type="match status" value="1"/>
</dbReference>